<dbReference type="SMART" id="SM00382">
    <property type="entry name" value="AAA"/>
    <property type="match status" value="1"/>
</dbReference>
<evidence type="ECO:0000313" key="6">
    <source>
        <dbReference type="Proteomes" id="UP000193484"/>
    </source>
</evidence>
<keyword evidence="2" id="KW-0547">Nucleotide-binding</keyword>
<dbReference type="GO" id="GO:0016887">
    <property type="term" value="F:ATP hydrolysis activity"/>
    <property type="evidence" value="ECO:0007669"/>
    <property type="project" value="InterPro"/>
</dbReference>
<dbReference type="InterPro" id="IPR003593">
    <property type="entry name" value="AAA+_ATPase"/>
</dbReference>
<sequence>MATGGAAVSRPGAALDAHVVVAHAGLDVRLAAEPGAVLAVMGPSGSGKTTLLEAIAGLTRLDGGAIVLGDTELAGPSRHLSPSHRSVGLLGQDALLFPHLSAAQNIGFAARIAGADRARARAVAADWLDRIGLAGLGGRAPHQLSAGQRQRVALARALAAAPRLLLLDEPFAALDVQAAAALRDTVADQLRGTTTILVSHGVADAAALADRLVLLEHGRITQQGPVAEVLAAPATDFGAALALSLAPLAGRG</sequence>
<dbReference type="InterPro" id="IPR017871">
    <property type="entry name" value="ABC_transporter-like_CS"/>
</dbReference>
<dbReference type="PANTHER" id="PTHR42781">
    <property type="entry name" value="SPERMIDINE/PUTRESCINE IMPORT ATP-BINDING PROTEIN POTA"/>
    <property type="match status" value="1"/>
</dbReference>
<keyword evidence="1" id="KW-0813">Transport</keyword>
<accession>A0A1X1RGL5</accession>
<organism evidence="5 6">
    <name type="scientific">Mycolicibacterium fallax</name>
    <name type="common">Mycobacterium fallax</name>
    <dbReference type="NCBI Taxonomy" id="1793"/>
    <lineage>
        <taxon>Bacteria</taxon>
        <taxon>Bacillati</taxon>
        <taxon>Actinomycetota</taxon>
        <taxon>Actinomycetes</taxon>
        <taxon>Mycobacteriales</taxon>
        <taxon>Mycobacteriaceae</taxon>
        <taxon>Mycolicibacterium</taxon>
    </lineage>
</organism>
<dbReference type="EMBL" id="LQOJ01000024">
    <property type="protein sequence ID" value="ORV05499.1"/>
    <property type="molecule type" value="Genomic_DNA"/>
</dbReference>
<protein>
    <recommendedName>
        <fullName evidence="4">ABC transporter domain-containing protein</fullName>
    </recommendedName>
</protein>
<dbReference type="Gene3D" id="3.40.50.300">
    <property type="entry name" value="P-loop containing nucleotide triphosphate hydrolases"/>
    <property type="match status" value="1"/>
</dbReference>
<dbReference type="SUPFAM" id="SSF52540">
    <property type="entry name" value="P-loop containing nucleoside triphosphate hydrolases"/>
    <property type="match status" value="1"/>
</dbReference>
<dbReference type="Proteomes" id="UP000193484">
    <property type="component" value="Unassembled WGS sequence"/>
</dbReference>
<evidence type="ECO:0000256" key="3">
    <source>
        <dbReference type="ARBA" id="ARBA00022840"/>
    </source>
</evidence>
<dbReference type="InterPro" id="IPR050093">
    <property type="entry name" value="ABC_SmlMolc_Importer"/>
</dbReference>
<evidence type="ECO:0000313" key="5">
    <source>
        <dbReference type="EMBL" id="ORV05499.1"/>
    </source>
</evidence>
<proteinExistence type="predicted"/>
<keyword evidence="3" id="KW-0067">ATP-binding</keyword>
<dbReference type="PROSITE" id="PS50893">
    <property type="entry name" value="ABC_TRANSPORTER_2"/>
    <property type="match status" value="1"/>
</dbReference>
<dbReference type="GO" id="GO:0005524">
    <property type="term" value="F:ATP binding"/>
    <property type="evidence" value="ECO:0007669"/>
    <property type="project" value="UniProtKB-KW"/>
</dbReference>
<dbReference type="Pfam" id="PF00005">
    <property type="entry name" value="ABC_tran"/>
    <property type="match status" value="1"/>
</dbReference>
<dbReference type="PANTHER" id="PTHR42781:SF4">
    <property type="entry name" value="SPERMIDINE_PUTRESCINE IMPORT ATP-BINDING PROTEIN POTA"/>
    <property type="match status" value="1"/>
</dbReference>
<gene>
    <name evidence="5" type="ORF">AWC04_06470</name>
</gene>
<dbReference type="InterPro" id="IPR003439">
    <property type="entry name" value="ABC_transporter-like_ATP-bd"/>
</dbReference>
<dbReference type="STRING" id="1793.AWC04_06470"/>
<feature type="domain" description="ABC transporter" evidence="4">
    <location>
        <begin position="8"/>
        <end position="242"/>
    </location>
</feature>
<comment type="caution">
    <text evidence="5">The sequence shown here is derived from an EMBL/GenBank/DDBJ whole genome shotgun (WGS) entry which is preliminary data.</text>
</comment>
<evidence type="ECO:0000259" key="4">
    <source>
        <dbReference type="PROSITE" id="PS50893"/>
    </source>
</evidence>
<evidence type="ECO:0000256" key="2">
    <source>
        <dbReference type="ARBA" id="ARBA00022741"/>
    </source>
</evidence>
<dbReference type="AlphaFoldDB" id="A0A1X1RGL5"/>
<dbReference type="PROSITE" id="PS00211">
    <property type="entry name" value="ABC_TRANSPORTER_1"/>
    <property type="match status" value="1"/>
</dbReference>
<dbReference type="InterPro" id="IPR027417">
    <property type="entry name" value="P-loop_NTPase"/>
</dbReference>
<evidence type="ECO:0000256" key="1">
    <source>
        <dbReference type="ARBA" id="ARBA00022448"/>
    </source>
</evidence>
<keyword evidence="6" id="KW-1185">Reference proteome</keyword>
<reference evidence="5 6" key="1">
    <citation type="submission" date="2016-01" db="EMBL/GenBank/DDBJ databases">
        <title>The new phylogeny of the genus Mycobacterium.</title>
        <authorList>
            <person name="Tarcisio F."/>
            <person name="Conor M."/>
            <person name="Antonella G."/>
            <person name="Elisabetta G."/>
            <person name="Giulia F.S."/>
            <person name="Sara T."/>
            <person name="Anna F."/>
            <person name="Clotilde B."/>
            <person name="Roberto B."/>
            <person name="Veronica D.S."/>
            <person name="Fabio R."/>
            <person name="Monica P."/>
            <person name="Olivier J."/>
            <person name="Enrico T."/>
            <person name="Nicola S."/>
        </authorList>
    </citation>
    <scope>NUCLEOTIDE SEQUENCE [LARGE SCALE GENOMIC DNA]</scope>
    <source>
        <strain evidence="5 6">DSM 44179</strain>
    </source>
</reference>
<name>A0A1X1RGL5_MYCFA</name>